<accession>A0A7R9F8V4</accession>
<proteinExistence type="predicted"/>
<dbReference type="PROSITE" id="PS50105">
    <property type="entry name" value="SAM_DOMAIN"/>
    <property type="match status" value="1"/>
</dbReference>
<sequence length="121" mass="13661">MYKEDCKGQGVLNVKSGLDNAVLAYIHSFLNNEVNGQQLLNLRPDDLNHLGVHKLGHQELILEAVEHLRNFVNLCLTHKRTEDPGTTNNNDSGNKEPSLHNMMALLKTMQDTMEAIHHQVQ</sequence>
<dbReference type="InterPro" id="IPR001660">
    <property type="entry name" value="SAM"/>
</dbReference>
<feature type="domain" description="SAM" evidence="1">
    <location>
        <begin position="25"/>
        <end position="71"/>
    </location>
</feature>
<evidence type="ECO:0000259" key="1">
    <source>
        <dbReference type="PROSITE" id="PS50105"/>
    </source>
</evidence>
<dbReference type="InterPro" id="IPR051566">
    <property type="entry name" value="CNKSR"/>
</dbReference>
<gene>
    <name evidence="2" type="ORF">TBIB3V08_LOCUS10461</name>
</gene>
<dbReference type="PANTHER" id="PTHR12844:SF42">
    <property type="entry name" value="CONNECTOR ENHANCER OF KSR PROTEIN CNK"/>
    <property type="match status" value="1"/>
</dbReference>
<protein>
    <recommendedName>
        <fullName evidence="1">SAM domain-containing protein</fullName>
    </recommendedName>
</protein>
<dbReference type="EMBL" id="OD569669">
    <property type="protein sequence ID" value="CAD7448172.1"/>
    <property type="molecule type" value="Genomic_DNA"/>
</dbReference>
<dbReference type="SUPFAM" id="SSF47769">
    <property type="entry name" value="SAM/Pointed domain"/>
    <property type="match status" value="1"/>
</dbReference>
<dbReference type="Gene3D" id="1.10.150.50">
    <property type="entry name" value="Transcription Factor, Ets-1"/>
    <property type="match status" value="1"/>
</dbReference>
<organism evidence="2">
    <name type="scientific">Timema bartmani</name>
    <dbReference type="NCBI Taxonomy" id="61472"/>
    <lineage>
        <taxon>Eukaryota</taxon>
        <taxon>Metazoa</taxon>
        <taxon>Ecdysozoa</taxon>
        <taxon>Arthropoda</taxon>
        <taxon>Hexapoda</taxon>
        <taxon>Insecta</taxon>
        <taxon>Pterygota</taxon>
        <taxon>Neoptera</taxon>
        <taxon>Polyneoptera</taxon>
        <taxon>Phasmatodea</taxon>
        <taxon>Timematodea</taxon>
        <taxon>Timematoidea</taxon>
        <taxon>Timematidae</taxon>
        <taxon>Timema</taxon>
    </lineage>
</organism>
<dbReference type="Pfam" id="PF00536">
    <property type="entry name" value="SAM_1"/>
    <property type="match status" value="1"/>
</dbReference>
<dbReference type="AlphaFoldDB" id="A0A7R9F8V4"/>
<evidence type="ECO:0000313" key="2">
    <source>
        <dbReference type="EMBL" id="CAD7448172.1"/>
    </source>
</evidence>
<dbReference type="SMART" id="SM00454">
    <property type="entry name" value="SAM"/>
    <property type="match status" value="1"/>
</dbReference>
<name>A0A7R9F8V4_9NEOP</name>
<dbReference type="PANTHER" id="PTHR12844">
    <property type="entry name" value="CONNECTOR ENCHANCER OF KINASE SUPPRESSOR OF RAS"/>
    <property type="match status" value="1"/>
</dbReference>
<reference evidence="2" key="1">
    <citation type="submission" date="2020-11" db="EMBL/GenBank/DDBJ databases">
        <authorList>
            <person name="Tran Van P."/>
        </authorList>
    </citation>
    <scope>NUCLEOTIDE SEQUENCE</scope>
</reference>
<dbReference type="InterPro" id="IPR013761">
    <property type="entry name" value="SAM/pointed_sf"/>
</dbReference>